<evidence type="ECO:0000313" key="2">
    <source>
        <dbReference type="Proteomes" id="UP000789739"/>
    </source>
</evidence>
<organism evidence="1 2">
    <name type="scientific">Paraglomus brasilianum</name>
    <dbReference type="NCBI Taxonomy" id="144538"/>
    <lineage>
        <taxon>Eukaryota</taxon>
        <taxon>Fungi</taxon>
        <taxon>Fungi incertae sedis</taxon>
        <taxon>Mucoromycota</taxon>
        <taxon>Glomeromycotina</taxon>
        <taxon>Glomeromycetes</taxon>
        <taxon>Paraglomerales</taxon>
        <taxon>Paraglomeraceae</taxon>
        <taxon>Paraglomus</taxon>
    </lineage>
</organism>
<protein>
    <submittedName>
        <fullName evidence="1">1277_t:CDS:1</fullName>
    </submittedName>
</protein>
<dbReference type="AlphaFoldDB" id="A0A9N9DA04"/>
<reference evidence="1" key="1">
    <citation type="submission" date="2021-06" db="EMBL/GenBank/DDBJ databases">
        <authorList>
            <person name="Kallberg Y."/>
            <person name="Tangrot J."/>
            <person name="Rosling A."/>
        </authorList>
    </citation>
    <scope>NUCLEOTIDE SEQUENCE</scope>
    <source>
        <strain evidence="1">BR232B</strain>
    </source>
</reference>
<sequence>MSQQLNTAQLFFEYSFQATTCVRDEDRENSVQAWQSQPWNHRQQEESVQHQLPQQHTNRQIAVRYPASQPIHQEYISGLNQRLSFTDFLNDSQDVLQTGQQLSTVMFTSSGRPTYFISQLAHQQQTPPVYIYDSNLTVNERLPSSIQPPNVNGGLFSQQNLPWIRATKLCLRYAWSFAIGVCPIKGPSTDRDNSTLISVTSRYPAIIPTTKQL</sequence>
<dbReference type="EMBL" id="CAJVPI010001971">
    <property type="protein sequence ID" value="CAG8632380.1"/>
    <property type="molecule type" value="Genomic_DNA"/>
</dbReference>
<dbReference type="Proteomes" id="UP000789739">
    <property type="component" value="Unassembled WGS sequence"/>
</dbReference>
<accession>A0A9N9DA04</accession>
<evidence type="ECO:0000313" key="1">
    <source>
        <dbReference type="EMBL" id="CAG8632380.1"/>
    </source>
</evidence>
<comment type="caution">
    <text evidence="1">The sequence shown here is derived from an EMBL/GenBank/DDBJ whole genome shotgun (WGS) entry which is preliminary data.</text>
</comment>
<keyword evidence="2" id="KW-1185">Reference proteome</keyword>
<gene>
    <name evidence="1" type="ORF">PBRASI_LOCUS9325</name>
</gene>
<proteinExistence type="predicted"/>
<name>A0A9N9DA04_9GLOM</name>